<feature type="transmembrane region" description="Helical" evidence="1">
    <location>
        <begin position="6"/>
        <end position="26"/>
    </location>
</feature>
<dbReference type="RefSeq" id="WP_250860038.1">
    <property type="nucleotide sequence ID" value="NZ_JAGSOJ010000003.1"/>
</dbReference>
<organism evidence="2 3">
    <name type="scientific">Oceanirhabdus seepicola</name>
    <dbReference type="NCBI Taxonomy" id="2828781"/>
    <lineage>
        <taxon>Bacteria</taxon>
        <taxon>Bacillati</taxon>
        <taxon>Bacillota</taxon>
        <taxon>Clostridia</taxon>
        <taxon>Eubacteriales</taxon>
        <taxon>Clostridiaceae</taxon>
        <taxon>Oceanirhabdus</taxon>
    </lineage>
</organism>
<accession>A0A9J6P616</accession>
<dbReference type="AlphaFoldDB" id="A0A9J6P616"/>
<keyword evidence="3" id="KW-1185">Reference proteome</keyword>
<dbReference type="Proteomes" id="UP001056429">
    <property type="component" value="Unassembled WGS sequence"/>
</dbReference>
<proteinExistence type="predicted"/>
<reference evidence="2" key="1">
    <citation type="journal article" date="2021" name="mSystems">
        <title>Bacteria and Archaea Synergistically Convert Glycine Betaine to Biogenic Methane in the Formosa Cold Seep of the South China Sea.</title>
        <authorList>
            <person name="Li L."/>
            <person name="Zhang W."/>
            <person name="Zhang S."/>
            <person name="Song L."/>
            <person name="Sun Q."/>
            <person name="Zhang H."/>
            <person name="Xiang H."/>
            <person name="Dong X."/>
        </authorList>
    </citation>
    <scope>NUCLEOTIDE SEQUENCE</scope>
    <source>
        <strain evidence="2">ZWT</strain>
    </source>
</reference>
<evidence type="ECO:0000313" key="2">
    <source>
        <dbReference type="EMBL" id="MCM1990928.1"/>
    </source>
</evidence>
<gene>
    <name evidence="2" type="ORF">KDK92_14450</name>
</gene>
<keyword evidence="1" id="KW-1133">Transmembrane helix</keyword>
<keyword evidence="1" id="KW-0812">Transmembrane</keyword>
<keyword evidence="1" id="KW-0472">Membrane</keyword>
<protein>
    <submittedName>
        <fullName evidence="2">Uncharacterized protein</fullName>
    </submittedName>
</protein>
<evidence type="ECO:0000256" key="1">
    <source>
        <dbReference type="SAM" id="Phobius"/>
    </source>
</evidence>
<evidence type="ECO:0000313" key="3">
    <source>
        <dbReference type="Proteomes" id="UP001056429"/>
    </source>
</evidence>
<name>A0A9J6P616_9CLOT</name>
<comment type="caution">
    <text evidence="2">The sequence shown here is derived from an EMBL/GenBank/DDBJ whole genome shotgun (WGS) entry which is preliminary data.</text>
</comment>
<sequence>MIFFIILAWFLLFTILFFAFTFYKFLRSRNTIIQDINDKLSNYIEKLGIPNDNINFINSLGFDSLNPDFSYKELYIWTDNDMLKFANGDFEKDLGVASILIKDIHGYIRKTYKHSEKADTYLYFNNDSSKVLYFKEDSINTLKKLLPNKELTSK</sequence>
<reference evidence="2" key="2">
    <citation type="submission" date="2021-04" db="EMBL/GenBank/DDBJ databases">
        <authorList>
            <person name="Dong X."/>
        </authorList>
    </citation>
    <scope>NUCLEOTIDE SEQUENCE</scope>
    <source>
        <strain evidence="2">ZWT</strain>
    </source>
</reference>
<dbReference type="EMBL" id="JAGSOJ010000003">
    <property type="protein sequence ID" value="MCM1990928.1"/>
    <property type="molecule type" value="Genomic_DNA"/>
</dbReference>